<evidence type="ECO:0000313" key="1">
    <source>
        <dbReference type="RefSeq" id="XP_016449145.1"/>
    </source>
</evidence>
<dbReference type="CDD" id="cd01647">
    <property type="entry name" value="RT_LTR"/>
    <property type="match status" value="1"/>
</dbReference>
<dbReference type="InterPro" id="IPR043502">
    <property type="entry name" value="DNA/RNA_pol_sf"/>
</dbReference>
<dbReference type="PaxDb" id="4097-A0A1S3YAA3"/>
<evidence type="ECO:0008006" key="2">
    <source>
        <dbReference type="Google" id="ProtNLM"/>
    </source>
</evidence>
<accession>A0A1S3YAA3</accession>
<dbReference type="InterPro" id="IPR043128">
    <property type="entry name" value="Rev_trsase/Diguanyl_cyclase"/>
</dbReference>
<dbReference type="OrthoDB" id="1304181at2759"/>
<reference evidence="1" key="1">
    <citation type="submission" date="2025-08" db="UniProtKB">
        <authorList>
            <consortium name="RefSeq"/>
        </authorList>
    </citation>
    <scope>IDENTIFICATION</scope>
</reference>
<dbReference type="Gene3D" id="3.30.70.270">
    <property type="match status" value="1"/>
</dbReference>
<dbReference type="KEGG" id="nta:107774181"/>
<proteinExistence type="predicted"/>
<dbReference type="Gene3D" id="3.10.10.10">
    <property type="entry name" value="HIV Type 1 Reverse Transcriptase, subunit A, domain 1"/>
    <property type="match status" value="1"/>
</dbReference>
<dbReference type="PANTHER" id="PTHR33240">
    <property type="entry name" value="OS08G0508500 PROTEIN"/>
    <property type="match status" value="1"/>
</dbReference>
<dbReference type="AlphaFoldDB" id="A0A1S3YAA3"/>
<dbReference type="RefSeq" id="XP_016449145.1">
    <property type="nucleotide sequence ID" value="XM_016593659.1"/>
</dbReference>
<dbReference type="SUPFAM" id="SSF56672">
    <property type="entry name" value="DNA/RNA polymerases"/>
    <property type="match status" value="1"/>
</dbReference>
<dbReference type="PANTHER" id="PTHR33240:SF8">
    <property type="entry name" value="OS03G0439900 PROTEIN"/>
    <property type="match status" value="1"/>
</dbReference>
<sequence>MIIGGGDDTVINHVKFTTTYKLKRIVSHERYDDLEDSIIFDKPDTDGLSFPHYDALVIPLCIADTDVKRIMVDDKSVEWAFGEIVLPVLAGGVTLETMFHVMNQETAYNTIIGRLWIHAMRAIPSSFNQLDNTDYAKKAYVGHNLSEPDMPGIPREITTHKLNVDPLYPSVRQTRRKFNATINEVVSEEVDKLLTNGSIRESKYPQWVANVVMVKNKNRKWRMCIDFTGLNKACLKDSFPLPHIDQLIDATSVHELLSLLDAYSANNQILMAEEDQEKDHFHHSPRYVLLQGNAIRAQECGGHVSNISHQNVERTTR</sequence>
<gene>
    <name evidence="1" type="primary">LOC107774181</name>
</gene>
<dbReference type="STRING" id="4097.A0A1S3YAA3"/>
<organism evidence="1">
    <name type="scientific">Nicotiana tabacum</name>
    <name type="common">Common tobacco</name>
    <dbReference type="NCBI Taxonomy" id="4097"/>
    <lineage>
        <taxon>Eukaryota</taxon>
        <taxon>Viridiplantae</taxon>
        <taxon>Streptophyta</taxon>
        <taxon>Embryophyta</taxon>
        <taxon>Tracheophyta</taxon>
        <taxon>Spermatophyta</taxon>
        <taxon>Magnoliopsida</taxon>
        <taxon>eudicotyledons</taxon>
        <taxon>Gunneridae</taxon>
        <taxon>Pentapetalae</taxon>
        <taxon>asterids</taxon>
        <taxon>lamiids</taxon>
        <taxon>Solanales</taxon>
        <taxon>Solanaceae</taxon>
        <taxon>Nicotianoideae</taxon>
        <taxon>Nicotianeae</taxon>
        <taxon>Nicotiana</taxon>
    </lineage>
</organism>
<name>A0A1S3YAA3_TOBAC</name>
<protein>
    <recommendedName>
        <fullName evidence="2">RNA-directed DNA polymerase homolog</fullName>
    </recommendedName>
</protein>